<dbReference type="Proteomes" id="UP000642070">
    <property type="component" value="Unassembled WGS sequence"/>
</dbReference>
<dbReference type="PROSITE" id="PS50928">
    <property type="entry name" value="ABC_TM1"/>
    <property type="match status" value="1"/>
</dbReference>
<keyword evidence="4 7" id="KW-0812">Transmembrane</keyword>
<dbReference type="PANTHER" id="PTHR32243">
    <property type="entry name" value="MALTOSE TRANSPORT SYSTEM PERMEASE-RELATED"/>
    <property type="match status" value="1"/>
</dbReference>
<feature type="transmembrane region" description="Helical" evidence="7">
    <location>
        <begin position="237"/>
        <end position="262"/>
    </location>
</feature>
<organism evidence="9 10">
    <name type="scientific">Dactylosporangium sucinum</name>
    <dbReference type="NCBI Taxonomy" id="1424081"/>
    <lineage>
        <taxon>Bacteria</taxon>
        <taxon>Bacillati</taxon>
        <taxon>Actinomycetota</taxon>
        <taxon>Actinomycetes</taxon>
        <taxon>Micromonosporales</taxon>
        <taxon>Micromonosporaceae</taxon>
        <taxon>Dactylosporangium</taxon>
    </lineage>
</organism>
<dbReference type="InterPro" id="IPR050901">
    <property type="entry name" value="BP-dep_ABC_trans_perm"/>
</dbReference>
<evidence type="ECO:0000256" key="2">
    <source>
        <dbReference type="ARBA" id="ARBA00022448"/>
    </source>
</evidence>
<evidence type="ECO:0000256" key="6">
    <source>
        <dbReference type="ARBA" id="ARBA00023136"/>
    </source>
</evidence>
<keyword evidence="5 7" id="KW-1133">Transmembrane helix</keyword>
<evidence type="ECO:0000256" key="1">
    <source>
        <dbReference type="ARBA" id="ARBA00004651"/>
    </source>
</evidence>
<reference evidence="9" key="1">
    <citation type="journal article" date="2014" name="Int. J. Syst. Evol. Microbiol.">
        <title>Complete genome sequence of Corynebacterium casei LMG S-19264T (=DSM 44701T), isolated from a smear-ripened cheese.</title>
        <authorList>
            <consortium name="US DOE Joint Genome Institute (JGI-PGF)"/>
            <person name="Walter F."/>
            <person name="Albersmeier A."/>
            <person name="Kalinowski J."/>
            <person name="Ruckert C."/>
        </authorList>
    </citation>
    <scope>NUCLEOTIDE SEQUENCE</scope>
    <source>
        <strain evidence="9">JCM 19831</strain>
    </source>
</reference>
<evidence type="ECO:0000256" key="5">
    <source>
        <dbReference type="ARBA" id="ARBA00022989"/>
    </source>
</evidence>
<dbReference type="Gene3D" id="1.10.3720.10">
    <property type="entry name" value="MetI-like"/>
    <property type="match status" value="1"/>
</dbReference>
<dbReference type="RefSeq" id="WP_229834974.1">
    <property type="nucleotide sequence ID" value="NZ_BMPI01000012.1"/>
</dbReference>
<feature type="domain" description="ABC transmembrane type-1" evidence="8">
    <location>
        <begin position="70"/>
        <end position="262"/>
    </location>
</feature>
<evidence type="ECO:0000259" key="8">
    <source>
        <dbReference type="PROSITE" id="PS50928"/>
    </source>
</evidence>
<feature type="transmembrane region" description="Helical" evidence="7">
    <location>
        <begin position="74"/>
        <end position="95"/>
    </location>
</feature>
<comment type="subcellular location">
    <subcellularLocation>
        <location evidence="1 7">Cell membrane</location>
        <topology evidence="1 7">Multi-pass membrane protein</topology>
    </subcellularLocation>
</comment>
<keyword evidence="10" id="KW-1185">Reference proteome</keyword>
<feature type="transmembrane region" description="Helical" evidence="7">
    <location>
        <begin position="181"/>
        <end position="205"/>
    </location>
</feature>
<dbReference type="EMBL" id="BMPI01000012">
    <property type="protein sequence ID" value="GGM25986.1"/>
    <property type="molecule type" value="Genomic_DNA"/>
</dbReference>
<keyword evidence="3" id="KW-1003">Cell membrane</keyword>
<dbReference type="AlphaFoldDB" id="A0A917WRR6"/>
<evidence type="ECO:0000256" key="3">
    <source>
        <dbReference type="ARBA" id="ARBA00022475"/>
    </source>
</evidence>
<comment type="caution">
    <text evidence="9">The sequence shown here is derived from an EMBL/GenBank/DDBJ whole genome shotgun (WGS) entry which is preliminary data.</text>
</comment>
<dbReference type="SUPFAM" id="SSF161098">
    <property type="entry name" value="MetI-like"/>
    <property type="match status" value="1"/>
</dbReference>
<dbReference type="GO" id="GO:0055085">
    <property type="term" value="P:transmembrane transport"/>
    <property type="evidence" value="ECO:0007669"/>
    <property type="project" value="InterPro"/>
</dbReference>
<evidence type="ECO:0000313" key="9">
    <source>
        <dbReference type="EMBL" id="GGM25986.1"/>
    </source>
</evidence>
<dbReference type="CDD" id="cd06261">
    <property type="entry name" value="TM_PBP2"/>
    <property type="match status" value="1"/>
</dbReference>
<proteinExistence type="inferred from homology"/>
<keyword evidence="2 7" id="KW-0813">Transport</keyword>
<dbReference type="PANTHER" id="PTHR32243:SF18">
    <property type="entry name" value="INNER MEMBRANE ABC TRANSPORTER PERMEASE PROTEIN YCJP"/>
    <property type="match status" value="1"/>
</dbReference>
<sequence>MKRLTGAGLGRWLAILVLILAAGFPVYWMFNTALATRGELFSGQSLWPRLDRLAQIFDVFDSGVPLLRWLTNSAIVASGTTFFSLTLAVLAGYGLSRYRRFHGRGLLGFGLFATQMLPEALLIVPLYTLFVALGLINGLFGLVLANTAFAMPVAAWIIKSAVDGVPYEIEEAARVDGAPRFVIFSQVTLPLVAPSVAAAAVITFFDGWNEYLFASTFIRDTAKWPASKGLSSFIGEFITPLSTVFSAALVFTVPAIVFFLLVQRRIVSGLTSGSVKG</sequence>
<keyword evidence="6 7" id="KW-0472">Membrane</keyword>
<feature type="transmembrane region" description="Helical" evidence="7">
    <location>
        <begin position="107"/>
        <end position="133"/>
    </location>
</feature>
<accession>A0A917WRR6</accession>
<protein>
    <submittedName>
        <fullName evidence="9">Sugar ABC transporter</fullName>
    </submittedName>
</protein>
<gene>
    <name evidence="9" type="ORF">GCM10007977_028900</name>
</gene>
<feature type="transmembrane region" description="Helical" evidence="7">
    <location>
        <begin position="12"/>
        <end position="30"/>
    </location>
</feature>
<dbReference type="Pfam" id="PF00528">
    <property type="entry name" value="BPD_transp_1"/>
    <property type="match status" value="1"/>
</dbReference>
<dbReference type="InterPro" id="IPR035906">
    <property type="entry name" value="MetI-like_sf"/>
</dbReference>
<feature type="transmembrane region" description="Helical" evidence="7">
    <location>
        <begin position="139"/>
        <end position="158"/>
    </location>
</feature>
<name>A0A917WRR6_9ACTN</name>
<evidence type="ECO:0000256" key="4">
    <source>
        <dbReference type="ARBA" id="ARBA00022692"/>
    </source>
</evidence>
<dbReference type="InterPro" id="IPR000515">
    <property type="entry name" value="MetI-like"/>
</dbReference>
<evidence type="ECO:0000256" key="7">
    <source>
        <dbReference type="RuleBase" id="RU363032"/>
    </source>
</evidence>
<comment type="similarity">
    <text evidence="7">Belongs to the binding-protein-dependent transport system permease family.</text>
</comment>
<evidence type="ECO:0000313" key="10">
    <source>
        <dbReference type="Proteomes" id="UP000642070"/>
    </source>
</evidence>
<dbReference type="GO" id="GO:0005886">
    <property type="term" value="C:plasma membrane"/>
    <property type="evidence" value="ECO:0007669"/>
    <property type="project" value="UniProtKB-SubCell"/>
</dbReference>
<reference evidence="9" key="2">
    <citation type="submission" date="2020-09" db="EMBL/GenBank/DDBJ databases">
        <authorList>
            <person name="Sun Q."/>
            <person name="Ohkuma M."/>
        </authorList>
    </citation>
    <scope>NUCLEOTIDE SEQUENCE</scope>
    <source>
        <strain evidence="9">JCM 19831</strain>
    </source>
</reference>